<accession>A0A4Z2IE78</accession>
<evidence type="ECO:0000256" key="1">
    <source>
        <dbReference type="SAM" id="MobiDB-lite"/>
    </source>
</evidence>
<evidence type="ECO:0000313" key="3">
    <source>
        <dbReference type="Proteomes" id="UP000314294"/>
    </source>
</evidence>
<dbReference type="EMBL" id="SRLO01000094">
    <property type="protein sequence ID" value="TNN76318.1"/>
    <property type="molecule type" value="Genomic_DNA"/>
</dbReference>
<protein>
    <submittedName>
        <fullName evidence="2">Uncharacterized protein</fullName>
    </submittedName>
</protein>
<gene>
    <name evidence="2" type="ORF">EYF80_013397</name>
</gene>
<evidence type="ECO:0000313" key="2">
    <source>
        <dbReference type="EMBL" id="TNN76318.1"/>
    </source>
</evidence>
<feature type="compositionally biased region" description="Basic and acidic residues" evidence="1">
    <location>
        <begin position="30"/>
        <end position="39"/>
    </location>
</feature>
<name>A0A4Z2IE78_9TELE</name>
<feature type="region of interest" description="Disordered" evidence="1">
    <location>
        <begin position="1"/>
        <end position="52"/>
    </location>
</feature>
<keyword evidence="3" id="KW-1185">Reference proteome</keyword>
<organism evidence="2 3">
    <name type="scientific">Liparis tanakae</name>
    <name type="common">Tanaka's snailfish</name>
    <dbReference type="NCBI Taxonomy" id="230148"/>
    <lineage>
        <taxon>Eukaryota</taxon>
        <taxon>Metazoa</taxon>
        <taxon>Chordata</taxon>
        <taxon>Craniata</taxon>
        <taxon>Vertebrata</taxon>
        <taxon>Euteleostomi</taxon>
        <taxon>Actinopterygii</taxon>
        <taxon>Neopterygii</taxon>
        <taxon>Teleostei</taxon>
        <taxon>Neoteleostei</taxon>
        <taxon>Acanthomorphata</taxon>
        <taxon>Eupercaria</taxon>
        <taxon>Perciformes</taxon>
        <taxon>Cottioidei</taxon>
        <taxon>Cottales</taxon>
        <taxon>Liparidae</taxon>
        <taxon>Liparis</taxon>
    </lineage>
</organism>
<proteinExistence type="predicted"/>
<reference evidence="2 3" key="1">
    <citation type="submission" date="2019-03" db="EMBL/GenBank/DDBJ databases">
        <title>First draft genome of Liparis tanakae, snailfish: a comprehensive survey of snailfish specific genes.</title>
        <authorList>
            <person name="Kim W."/>
            <person name="Song I."/>
            <person name="Jeong J.-H."/>
            <person name="Kim D."/>
            <person name="Kim S."/>
            <person name="Ryu S."/>
            <person name="Song J.Y."/>
            <person name="Lee S.K."/>
        </authorList>
    </citation>
    <scope>NUCLEOTIDE SEQUENCE [LARGE SCALE GENOMIC DNA]</scope>
    <source>
        <tissue evidence="2">Muscle</tissue>
    </source>
</reference>
<dbReference type="Proteomes" id="UP000314294">
    <property type="component" value="Unassembled WGS sequence"/>
</dbReference>
<dbReference type="AlphaFoldDB" id="A0A4Z2IE78"/>
<sequence length="124" mass="13632">MEEDTEEREDKKTESLGYYPTDSGKAAMMKQEKTSRGSERIGGLLPSGDSGRKFARLLSSPVDRIASSRFSLLTIVPPRLHPPPHHHHHPDVVLTLPPALINFHAPPPPPPPHNALQSNGIKVI</sequence>
<comment type="caution">
    <text evidence="2">The sequence shown here is derived from an EMBL/GenBank/DDBJ whole genome shotgun (WGS) entry which is preliminary data.</text>
</comment>